<dbReference type="SMART" id="SM00490">
    <property type="entry name" value="HELICc"/>
    <property type="match status" value="1"/>
</dbReference>
<dbReference type="CDD" id="cd18793">
    <property type="entry name" value="SF2_C_SNF"/>
    <property type="match status" value="1"/>
</dbReference>
<keyword evidence="8" id="KW-1185">Reference proteome</keyword>
<feature type="compositionally biased region" description="Polar residues" evidence="4">
    <location>
        <begin position="227"/>
        <end position="243"/>
    </location>
</feature>
<feature type="compositionally biased region" description="Polar residues" evidence="4">
    <location>
        <begin position="357"/>
        <end position="368"/>
    </location>
</feature>
<dbReference type="PROSITE" id="PS51194">
    <property type="entry name" value="HELICASE_CTER"/>
    <property type="match status" value="1"/>
</dbReference>
<reference evidence="7 8" key="1">
    <citation type="submission" date="2021-02" db="EMBL/GenBank/DDBJ databases">
        <title>Variation within the Batrachochytrium salamandrivorans European outbreak.</title>
        <authorList>
            <person name="Kelly M."/>
            <person name="Pasmans F."/>
            <person name="Shea T.P."/>
            <person name="Munoz J.F."/>
            <person name="Carranza S."/>
            <person name="Cuomo C.A."/>
            <person name="Martel A."/>
        </authorList>
    </citation>
    <scope>NUCLEOTIDE SEQUENCE [LARGE SCALE GENOMIC DNA]</scope>
    <source>
        <strain evidence="7 8">AMFP18/2</strain>
    </source>
</reference>
<keyword evidence="1" id="KW-0547">Nucleotide-binding</keyword>
<dbReference type="InterPro" id="IPR049730">
    <property type="entry name" value="SNF2/RAD54-like_C"/>
</dbReference>
<feature type="compositionally biased region" description="Basic and acidic residues" evidence="4">
    <location>
        <begin position="1386"/>
        <end position="1396"/>
    </location>
</feature>
<feature type="compositionally biased region" description="Low complexity" evidence="4">
    <location>
        <begin position="244"/>
        <end position="257"/>
    </location>
</feature>
<dbReference type="PANTHER" id="PTHR10799">
    <property type="entry name" value="SNF2/RAD54 HELICASE FAMILY"/>
    <property type="match status" value="1"/>
</dbReference>
<dbReference type="Pfam" id="PF00271">
    <property type="entry name" value="Helicase_C"/>
    <property type="match status" value="1"/>
</dbReference>
<feature type="compositionally biased region" description="Polar residues" evidence="4">
    <location>
        <begin position="333"/>
        <end position="350"/>
    </location>
</feature>
<feature type="compositionally biased region" description="Low complexity" evidence="4">
    <location>
        <begin position="309"/>
        <end position="323"/>
    </location>
</feature>
<name>A0ABQ8F7J7_9FUNG</name>
<feature type="compositionally biased region" description="Acidic residues" evidence="4">
    <location>
        <begin position="728"/>
        <end position="738"/>
    </location>
</feature>
<feature type="region of interest" description="Disordered" evidence="4">
    <location>
        <begin position="1"/>
        <end position="37"/>
    </location>
</feature>
<organism evidence="7 8">
    <name type="scientific">Batrachochytrium salamandrivorans</name>
    <dbReference type="NCBI Taxonomy" id="1357716"/>
    <lineage>
        <taxon>Eukaryota</taxon>
        <taxon>Fungi</taxon>
        <taxon>Fungi incertae sedis</taxon>
        <taxon>Chytridiomycota</taxon>
        <taxon>Chytridiomycota incertae sedis</taxon>
        <taxon>Chytridiomycetes</taxon>
        <taxon>Rhizophydiales</taxon>
        <taxon>Rhizophydiales incertae sedis</taxon>
        <taxon>Batrachochytrium</taxon>
    </lineage>
</organism>
<dbReference type="PROSITE" id="PS51192">
    <property type="entry name" value="HELICASE_ATP_BIND_1"/>
    <property type="match status" value="1"/>
</dbReference>
<dbReference type="Pfam" id="PF00176">
    <property type="entry name" value="SNF2-rel_dom"/>
    <property type="match status" value="1"/>
</dbReference>
<dbReference type="Proteomes" id="UP001648503">
    <property type="component" value="Unassembled WGS sequence"/>
</dbReference>
<evidence type="ECO:0000256" key="4">
    <source>
        <dbReference type="SAM" id="MobiDB-lite"/>
    </source>
</evidence>
<proteinExistence type="predicted"/>
<feature type="domain" description="Helicase C-terminal" evidence="6">
    <location>
        <begin position="1219"/>
        <end position="1373"/>
    </location>
</feature>
<accession>A0ABQ8F7J7</accession>
<feature type="region of interest" description="Disordered" evidence="4">
    <location>
        <begin position="752"/>
        <end position="806"/>
    </location>
</feature>
<dbReference type="Gene3D" id="3.40.50.10810">
    <property type="entry name" value="Tandem AAA-ATPase domain"/>
    <property type="match status" value="1"/>
</dbReference>
<evidence type="ECO:0000313" key="7">
    <source>
        <dbReference type="EMBL" id="KAH6593557.1"/>
    </source>
</evidence>
<feature type="domain" description="Helicase ATP-binding" evidence="5">
    <location>
        <begin position="837"/>
        <end position="1004"/>
    </location>
</feature>
<dbReference type="InterPro" id="IPR038718">
    <property type="entry name" value="SNF2-like_sf"/>
</dbReference>
<feature type="region of interest" description="Disordered" evidence="4">
    <location>
        <begin position="1087"/>
        <end position="1106"/>
    </location>
</feature>
<evidence type="ECO:0000256" key="3">
    <source>
        <dbReference type="ARBA" id="ARBA00022840"/>
    </source>
</evidence>
<protein>
    <submittedName>
        <fullName evidence="7">Uncharacterized protein</fullName>
    </submittedName>
</protein>
<feature type="compositionally biased region" description="Low complexity" evidence="4">
    <location>
        <begin position="1087"/>
        <end position="1104"/>
    </location>
</feature>
<feature type="region of interest" description="Disordered" evidence="4">
    <location>
        <begin position="1368"/>
        <end position="1402"/>
    </location>
</feature>
<dbReference type="InterPro" id="IPR001650">
    <property type="entry name" value="Helicase_C-like"/>
</dbReference>
<evidence type="ECO:0000256" key="2">
    <source>
        <dbReference type="ARBA" id="ARBA00022801"/>
    </source>
</evidence>
<dbReference type="SMART" id="SM00487">
    <property type="entry name" value="DEXDc"/>
    <property type="match status" value="1"/>
</dbReference>
<sequence length="1414" mass="154374">MKSHGQSLTSVARSNPTTFSSSHLDSSIETTGTTRTTVPIGTTVPSVVLVPDSPLAPNAVSSINVVTTVPCTPKNLTDRMVYNGVALRTWPSAVVIIPSKTTVTTVTTTATTATPTTPAAVVSCIDDHSELSSPVIACTGNYKESSLSESNAQLVTNNKTVDTMISYTPNKTSLIRSSSDTPITHTLGRAGSTTPTTNSSSSSSVASRTFPAASSSPLTASASLNSWSRTTPHPSSPLNQKIRSNSSSDPDASNDSSTAYRPISPFMFSKTPVGVPSRVSENIRSFVYTGKSVRKPDSLFTSSTLWGNSASSSKTASSSQSSQRDPLVRKNPIESTSAVYTRPSAASSKLPSRAAEQPNQSYTNSLSSFKYDRKSSNYSSSTTVPPRKMTAHDLKINELATIFPTSSHSSLEKALDVANGSVRDAITLLRGNTDAMADESAETVTKRRKLFSRKPKSTNNKLLKDPYIGNTISPVVFHKPPSVKRRQAIAMSEDDDIAINDTKPPTPSVVHSVSDVESIADDAHMFDGDYSGNVNDDIEEDTDIMTQVVAFFNTATAECMTETLKCALEASTMIVSLRPFSCGAHLRELCTSGCKIQRKLVRLVDRYEGVLEGFCEVDTLIERCELVGADIKSIMVEWVKSAAAAAATVTATSTTSDLGVGSNADLSTRVTVVGSHHDSNEVTSVLDETNGEMSLTQTAAALDAIDADGTSADESDSSTVTCSGSDADASDQDINDSDADSDIAAALDIDSDVHEIDDEDEDKSFALTQNPKQGSNSKSTILNNDTRSGPLSSRSHSTHKETDSTPTVFKCLTKQPRLVSKHRQLKQYQIVGVSWLTMLYHKKLGGILADEMGLGKTAQVICFLAHLLSMGERGPHMIIVPSSTLDNWLREFHQWCPKLRVHPYTGTLTQRREYQEDIMSDPKLNVIVTTYNMAAGTKEDRSFLRKLRIKSLILDEGHMVKNIESIRYKHLMAISAPFRLLLTGTPLQNNLLELLALLTFVMPRLFITDQKTLERIFLVKSVGTGDGLSLSRERIDRAKKIMTPFVLRRRKDQVLKDLPAKTHVLNMCDAVVSQRQLYQDILSLSKKSTDTDGSSSTSVSTKGLMPDMLTDGMNSLPISSTPETASLATRQLTNILMDLRKVANHPLLVRSRYTDAKLRVMAKTIMQEPEHRLKNVDYIWEDMTVLTDFEIHQLCLKYRSLKPHKLDDSVLLEACKVIKLKSLLLEMRERGDKVLLFSQFVIMLDILEPVMQLIGIKFIRLDGSTPVALRQGLVDQFNTDSDLTVFLLSTKSGGVGINLTSANVVIMYDIDFNPHNDAQAEDRAHRVGQTREVTVHRLIMNDSIEQHILQCAEHKLLLDARLQGRGCNQDVVNKDTPTASDDDGSKDDRGDNDPRTPPDSSILDVLRQAILALN</sequence>
<feature type="compositionally biased region" description="Polar residues" evidence="4">
    <location>
        <begin position="172"/>
        <end position="184"/>
    </location>
</feature>
<gene>
    <name evidence="7" type="ORF">BASA50_007271</name>
</gene>
<keyword evidence="3" id="KW-0067">ATP-binding</keyword>
<feature type="compositionally biased region" description="Low complexity" evidence="4">
    <location>
        <begin position="192"/>
        <end position="226"/>
    </location>
</feature>
<evidence type="ECO:0000259" key="5">
    <source>
        <dbReference type="PROSITE" id="PS51192"/>
    </source>
</evidence>
<feature type="compositionally biased region" description="Polar residues" evidence="4">
    <location>
        <begin position="1"/>
        <end position="29"/>
    </location>
</feature>
<dbReference type="Gene3D" id="3.40.50.300">
    <property type="entry name" value="P-loop containing nucleotide triphosphate hydrolases"/>
    <property type="match status" value="1"/>
</dbReference>
<dbReference type="InterPro" id="IPR027417">
    <property type="entry name" value="P-loop_NTPase"/>
</dbReference>
<dbReference type="InterPro" id="IPR000330">
    <property type="entry name" value="SNF2_N"/>
</dbReference>
<dbReference type="SUPFAM" id="SSF52540">
    <property type="entry name" value="P-loop containing nucleoside triphosphate hydrolases"/>
    <property type="match status" value="2"/>
</dbReference>
<feature type="region of interest" description="Disordered" evidence="4">
    <location>
        <begin position="172"/>
        <end position="275"/>
    </location>
</feature>
<evidence type="ECO:0000259" key="6">
    <source>
        <dbReference type="PROSITE" id="PS51194"/>
    </source>
</evidence>
<dbReference type="EMBL" id="JAFCIX010000352">
    <property type="protein sequence ID" value="KAH6593557.1"/>
    <property type="molecule type" value="Genomic_DNA"/>
</dbReference>
<keyword evidence="2" id="KW-0378">Hydrolase</keyword>
<dbReference type="InterPro" id="IPR014001">
    <property type="entry name" value="Helicase_ATP-bd"/>
</dbReference>
<evidence type="ECO:0000256" key="1">
    <source>
        <dbReference type="ARBA" id="ARBA00022741"/>
    </source>
</evidence>
<evidence type="ECO:0000313" key="8">
    <source>
        <dbReference type="Proteomes" id="UP001648503"/>
    </source>
</evidence>
<comment type="caution">
    <text evidence="7">The sequence shown here is derived from an EMBL/GenBank/DDBJ whole genome shotgun (WGS) entry which is preliminary data.</text>
</comment>
<feature type="compositionally biased region" description="Polar residues" evidence="4">
    <location>
        <begin position="766"/>
        <end position="795"/>
    </location>
</feature>
<feature type="region of interest" description="Disordered" evidence="4">
    <location>
        <begin position="708"/>
        <end position="738"/>
    </location>
</feature>
<feature type="region of interest" description="Disordered" evidence="4">
    <location>
        <begin position="304"/>
        <end position="387"/>
    </location>
</feature>